<dbReference type="PANTHER" id="PTHR30222">
    <property type="entry name" value="SPERMIDINE/PUTRESCINE-BINDING PERIPLASMIC PROTEIN"/>
    <property type="match status" value="1"/>
</dbReference>
<dbReference type="SUPFAM" id="SSF53850">
    <property type="entry name" value="Periplasmic binding protein-like II"/>
    <property type="match status" value="1"/>
</dbReference>
<evidence type="ECO:0000256" key="6">
    <source>
        <dbReference type="SAM" id="SignalP"/>
    </source>
</evidence>
<keyword evidence="2 5" id="KW-0813">Transport</keyword>
<name>A0A1M7D879_9RHOB</name>
<evidence type="ECO:0000256" key="3">
    <source>
        <dbReference type="ARBA" id="ARBA00022729"/>
    </source>
</evidence>
<accession>A0A1M7D879</accession>
<dbReference type="Pfam" id="PF13416">
    <property type="entry name" value="SBP_bac_8"/>
    <property type="match status" value="1"/>
</dbReference>
<dbReference type="GO" id="GO:0019808">
    <property type="term" value="F:polyamine binding"/>
    <property type="evidence" value="ECO:0007669"/>
    <property type="project" value="InterPro"/>
</dbReference>
<feature type="chain" id="PRO_5012274625" description="Putrescine-binding periplasmic protein" evidence="6">
    <location>
        <begin position="22"/>
        <end position="361"/>
    </location>
</feature>
<dbReference type="STRING" id="1054996.SAMN05444414_13617"/>
<keyword evidence="8" id="KW-1185">Reference proteome</keyword>
<sequence>MRHLIMTTTAALALGAITASAEEVRVYNWSDYIDEALLEKFETETGLDLIYDVFDSNEVLETKMLAGGSGYDVVVPSGTFLQRQITAGAFQKLDMDKLPNHANMWDVVSSRTEQYDPDNAYSINYMWGTTGIGANVGKVKELLGEDAPLDSLELVLNPENMQKLGDCGVHFLDAPAEMIPMVLKYIGEDPDSHDPEVIAKAEPILMAIRPYIQKFHSSEYINGLANGDICVAVGWSGDILQARDRAAEADNGVEIVYNAAKEGAQMWFDQMAIPVDAPNPDGAHVFLNFIMDAQNMAAASNYVYYANGNKASQEYLVEDVIGDPAIYPDAATLDNLFTTTPYPAKVQRVVTRLWTKIKSGT</sequence>
<evidence type="ECO:0000256" key="1">
    <source>
        <dbReference type="ARBA" id="ARBA00004418"/>
    </source>
</evidence>
<dbReference type="EMBL" id="FRBN01000036">
    <property type="protein sequence ID" value="SHL75617.1"/>
    <property type="molecule type" value="Genomic_DNA"/>
</dbReference>
<dbReference type="PRINTS" id="PR00909">
    <property type="entry name" value="SPERMDNBNDNG"/>
</dbReference>
<dbReference type="Gene3D" id="3.40.190.10">
    <property type="entry name" value="Periplasmic binding protein-like II"/>
    <property type="match status" value="2"/>
</dbReference>
<evidence type="ECO:0000256" key="5">
    <source>
        <dbReference type="PIRNR" id="PIRNR019574"/>
    </source>
</evidence>
<dbReference type="GO" id="GO:0042597">
    <property type="term" value="C:periplasmic space"/>
    <property type="evidence" value="ECO:0007669"/>
    <property type="project" value="UniProtKB-SubCell"/>
</dbReference>
<keyword evidence="4 5" id="KW-0574">Periplasm</keyword>
<organism evidence="7 8">
    <name type="scientific">Roseovarius marisflavi</name>
    <dbReference type="NCBI Taxonomy" id="1054996"/>
    <lineage>
        <taxon>Bacteria</taxon>
        <taxon>Pseudomonadati</taxon>
        <taxon>Pseudomonadota</taxon>
        <taxon>Alphaproteobacteria</taxon>
        <taxon>Rhodobacterales</taxon>
        <taxon>Roseobacteraceae</taxon>
        <taxon>Roseovarius</taxon>
    </lineage>
</organism>
<dbReference type="CDD" id="cd13659">
    <property type="entry name" value="PBP2_PotF"/>
    <property type="match status" value="1"/>
</dbReference>
<evidence type="ECO:0000313" key="8">
    <source>
        <dbReference type="Proteomes" id="UP000184191"/>
    </source>
</evidence>
<reference evidence="8" key="1">
    <citation type="submission" date="2016-11" db="EMBL/GenBank/DDBJ databases">
        <authorList>
            <person name="Varghese N."/>
            <person name="Submissions S."/>
        </authorList>
    </citation>
    <scope>NUCLEOTIDE SEQUENCE [LARGE SCALE GENOMIC DNA]</scope>
    <source>
        <strain evidence="8">DSM 29327</strain>
    </source>
</reference>
<evidence type="ECO:0000256" key="2">
    <source>
        <dbReference type="ARBA" id="ARBA00022448"/>
    </source>
</evidence>
<comment type="function">
    <text evidence="5">Required for the activity of the bacterial periplasmic transport system of putrescine.</text>
</comment>
<feature type="signal peptide" evidence="6">
    <location>
        <begin position="1"/>
        <end position="21"/>
    </location>
</feature>
<dbReference type="InterPro" id="IPR006059">
    <property type="entry name" value="SBP"/>
</dbReference>
<proteinExistence type="inferred from homology"/>
<dbReference type="PIRSF" id="PIRSF019574">
    <property type="entry name" value="Periplasmic_polyamine_BP"/>
    <property type="match status" value="1"/>
</dbReference>
<dbReference type="InterPro" id="IPR001188">
    <property type="entry name" value="Sperm_putr-bd"/>
</dbReference>
<evidence type="ECO:0000313" key="7">
    <source>
        <dbReference type="EMBL" id="SHL75617.1"/>
    </source>
</evidence>
<comment type="similarity">
    <text evidence="5">Belongs to the bacterial solute-binding protein PotD/PotF family.</text>
</comment>
<dbReference type="Proteomes" id="UP000184191">
    <property type="component" value="Unassembled WGS sequence"/>
</dbReference>
<gene>
    <name evidence="7" type="ORF">SAMN05444414_13617</name>
</gene>
<comment type="subcellular location">
    <subcellularLocation>
        <location evidence="1 5">Periplasm</location>
    </subcellularLocation>
</comment>
<dbReference type="AlphaFoldDB" id="A0A1M7D879"/>
<dbReference type="PANTHER" id="PTHR30222:SF12">
    <property type="entry name" value="NORSPERMIDINE SENSOR"/>
    <property type="match status" value="1"/>
</dbReference>
<evidence type="ECO:0000256" key="4">
    <source>
        <dbReference type="ARBA" id="ARBA00022764"/>
    </source>
</evidence>
<keyword evidence="3 6" id="KW-0732">Signal</keyword>
<protein>
    <recommendedName>
        <fullName evidence="5">Putrescine-binding periplasmic protein</fullName>
    </recommendedName>
</protein>
<dbReference type="GO" id="GO:0015846">
    <property type="term" value="P:polyamine transport"/>
    <property type="evidence" value="ECO:0007669"/>
    <property type="project" value="InterPro"/>
</dbReference>
<dbReference type="RefSeq" id="WP_170865107.1">
    <property type="nucleotide sequence ID" value="NZ_FRBN01000036.1"/>
</dbReference>